<evidence type="ECO:0000313" key="4">
    <source>
        <dbReference type="EMBL" id="MEJ8277585.1"/>
    </source>
</evidence>
<feature type="domain" description="Fe/B12 periplasmic-binding" evidence="3">
    <location>
        <begin position="113"/>
        <end position="382"/>
    </location>
</feature>
<comment type="caution">
    <text evidence="4">The sequence shown here is derived from an EMBL/GenBank/DDBJ whole genome shotgun (WGS) entry which is preliminary data.</text>
</comment>
<feature type="signal peptide" evidence="2">
    <location>
        <begin position="1"/>
        <end position="29"/>
    </location>
</feature>
<sequence length="397" mass="39984">MTWYPRRAAAVLFALPVLLAAACSAPAAAPPAPSGPSVQGCVPGAQAPAGDVAFSHATNVRITGADGYRVLTVAQPFPGGRPQSVVLVGCGDPAPVLPAALAQAPVVRTPVSGVFAASTTQLPMLTELGALDRITGVGGLALVTDPAVRGRVTSGAATEFAPNGTLDAEAVVAAAPPVVLSAGTDDAALPALSAAGIPVVGWADYLENGPLGQAEWIKVVGALTGQDARAAEIFAGIATRYDDLAGRVRGLAPVPAVAGQPYQGTWNVPAAGSTAGILLRDAGATWLGAAVPGTGTQERSLEQVLAQDGDAPVWLADGPFATTADVAALDPRLTALAAVRSGGLWTRDRATTPEGGNALYERGALHQDEILADLVAILHPQVLPGHVFTYYRQVPTG</sequence>
<gene>
    <name evidence="4" type="ORF">WJX68_01465</name>
</gene>
<accession>A0ABU8T0U7</accession>
<comment type="similarity">
    <text evidence="1">Belongs to the bacterial solute-binding protein 8 family.</text>
</comment>
<organism evidence="4 5">
    <name type="scientific">Pseudonocardia spirodelae</name>
    <dbReference type="NCBI Taxonomy" id="3133431"/>
    <lineage>
        <taxon>Bacteria</taxon>
        <taxon>Bacillati</taxon>
        <taxon>Actinomycetota</taxon>
        <taxon>Actinomycetes</taxon>
        <taxon>Pseudonocardiales</taxon>
        <taxon>Pseudonocardiaceae</taxon>
        <taxon>Pseudonocardia</taxon>
    </lineage>
</organism>
<keyword evidence="2" id="KW-0732">Signal</keyword>
<reference evidence="4 5" key="1">
    <citation type="submission" date="2024-03" db="EMBL/GenBank/DDBJ databases">
        <title>Draft genome sequence of Pseudonocardia sp. DW16-2.</title>
        <authorList>
            <person name="Duangmal K."/>
        </authorList>
    </citation>
    <scope>NUCLEOTIDE SEQUENCE [LARGE SCALE GENOMIC DNA]</scope>
    <source>
        <strain evidence="4 5">DW16-2</strain>
    </source>
</reference>
<proteinExistence type="inferred from homology"/>
<dbReference type="Pfam" id="PF01497">
    <property type="entry name" value="Peripla_BP_2"/>
    <property type="match status" value="1"/>
</dbReference>
<dbReference type="PANTHER" id="PTHR30535:SF34">
    <property type="entry name" value="MOLYBDATE-BINDING PROTEIN MOLA"/>
    <property type="match status" value="1"/>
</dbReference>
<evidence type="ECO:0000256" key="1">
    <source>
        <dbReference type="ARBA" id="ARBA00008814"/>
    </source>
</evidence>
<dbReference type="SUPFAM" id="SSF53807">
    <property type="entry name" value="Helical backbone' metal receptor"/>
    <property type="match status" value="1"/>
</dbReference>
<dbReference type="PROSITE" id="PS50983">
    <property type="entry name" value="FE_B12_PBP"/>
    <property type="match status" value="1"/>
</dbReference>
<keyword evidence="5" id="KW-1185">Reference proteome</keyword>
<dbReference type="Gene3D" id="3.40.50.1980">
    <property type="entry name" value="Nitrogenase molybdenum iron protein domain"/>
    <property type="match status" value="2"/>
</dbReference>
<feature type="chain" id="PRO_5045569724" evidence="2">
    <location>
        <begin position="30"/>
        <end position="397"/>
    </location>
</feature>
<dbReference type="EMBL" id="JBBJUP010000001">
    <property type="protein sequence ID" value="MEJ8277585.1"/>
    <property type="molecule type" value="Genomic_DNA"/>
</dbReference>
<dbReference type="PANTHER" id="PTHR30535">
    <property type="entry name" value="VITAMIN B12-BINDING PROTEIN"/>
    <property type="match status" value="1"/>
</dbReference>
<dbReference type="InterPro" id="IPR002491">
    <property type="entry name" value="ABC_transptr_periplasmic_BD"/>
</dbReference>
<evidence type="ECO:0000259" key="3">
    <source>
        <dbReference type="PROSITE" id="PS50983"/>
    </source>
</evidence>
<dbReference type="Proteomes" id="UP001364211">
    <property type="component" value="Unassembled WGS sequence"/>
</dbReference>
<protein>
    <submittedName>
        <fullName evidence="4">ABC transporter substrate-binding protein</fullName>
    </submittedName>
</protein>
<evidence type="ECO:0000313" key="5">
    <source>
        <dbReference type="Proteomes" id="UP001364211"/>
    </source>
</evidence>
<dbReference type="PROSITE" id="PS51257">
    <property type="entry name" value="PROKAR_LIPOPROTEIN"/>
    <property type="match status" value="1"/>
</dbReference>
<name>A0ABU8T0U7_9PSEU</name>
<evidence type="ECO:0000256" key="2">
    <source>
        <dbReference type="SAM" id="SignalP"/>
    </source>
</evidence>
<dbReference type="RefSeq" id="WP_340285649.1">
    <property type="nucleotide sequence ID" value="NZ_JBBJUP010000001.1"/>
</dbReference>
<dbReference type="InterPro" id="IPR050902">
    <property type="entry name" value="ABC_Transporter_SBP"/>
</dbReference>